<comment type="subcellular location">
    <subcellularLocation>
        <location evidence="2">Cytoplasm</location>
    </subcellularLocation>
    <subcellularLocation>
        <location evidence="1">Nucleus</location>
    </subcellularLocation>
</comment>
<dbReference type="InterPro" id="IPR000182">
    <property type="entry name" value="GNAT_dom"/>
</dbReference>
<feature type="domain" description="N-acetyltransferase" evidence="13">
    <location>
        <begin position="73"/>
        <end position="217"/>
    </location>
</feature>
<evidence type="ECO:0000313" key="15">
    <source>
        <dbReference type="RefSeq" id="XP_026760808.1"/>
    </source>
</evidence>
<evidence type="ECO:0000256" key="7">
    <source>
        <dbReference type="ARBA" id="ARBA00022679"/>
    </source>
</evidence>
<dbReference type="GO" id="GO:0005737">
    <property type="term" value="C:cytoplasm"/>
    <property type="evidence" value="ECO:0007669"/>
    <property type="project" value="UniProtKB-SubCell"/>
</dbReference>
<gene>
    <name evidence="15" type="primary">LOC113519796</name>
</gene>
<dbReference type="PANTHER" id="PTHR20531:SF1">
    <property type="entry name" value="N-ALPHA-ACETYLTRANSFERASE 40"/>
    <property type="match status" value="1"/>
</dbReference>
<evidence type="ECO:0000256" key="11">
    <source>
        <dbReference type="ARBA" id="ARBA00049524"/>
    </source>
</evidence>
<reference evidence="15" key="1">
    <citation type="submission" date="2025-08" db="UniProtKB">
        <authorList>
            <consortium name="RefSeq"/>
        </authorList>
    </citation>
    <scope>IDENTIFICATION</scope>
    <source>
        <tissue evidence="15">Whole larvae</tissue>
    </source>
</reference>
<sequence>MGKKSSISINKSKEKRQARKLEQRRIADAMSQVTSANKIEDLAALCKELLVYQTKDLQVEMLIQRVNQLDKNVLNWAIDLTERNMKKLYETCAWGWNKERKVEEMTDDSAWYIIAKEKNGTLLAFSHFRFDMDYGEPVLYCYEVQVEAAGRRRGLGQRVLCVLEKLARVTRMRFVRLTALTHNPSAYAFFKACGYSLDETSPPIEEAAHYEILSKAIDTNDSQKDEETSQTEKCPLSDGMKAVSVNTQQS</sequence>
<dbReference type="InParanoid" id="A0A6J1WXA4"/>
<evidence type="ECO:0000256" key="5">
    <source>
        <dbReference type="ARBA" id="ARBA00015043"/>
    </source>
</evidence>
<keyword evidence="7" id="KW-0808">Transferase</keyword>
<dbReference type="SUPFAM" id="SSF55729">
    <property type="entry name" value="Acyl-CoA N-acyltransferases (Nat)"/>
    <property type="match status" value="1"/>
</dbReference>
<dbReference type="AlphaFoldDB" id="A0A6J1WXA4"/>
<evidence type="ECO:0000313" key="14">
    <source>
        <dbReference type="Proteomes" id="UP001652740"/>
    </source>
</evidence>
<dbReference type="CTD" id="79829"/>
<organism evidence="14 15">
    <name type="scientific">Galleria mellonella</name>
    <name type="common">Greater wax moth</name>
    <dbReference type="NCBI Taxonomy" id="7137"/>
    <lineage>
        <taxon>Eukaryota</taxon>
        <taxon>Metazoa</taxon>
        <taxon>Ecdysozoa</taxon>
        <taxon>Arthropoda</taxon>
        <taxon>Hexapoda</taxon>
        <taxon>Insecta</taxon>
        <taxon>Pterygota</taxon>
        <taxon>Neoptera</taxon>
        <taxon>Endopterygota</taxon>
        <taxon>Lepidoptera</taxon>
        <taxon>Glossata</taxon>
        <taxon>Ditrysia</taxon>
        <taxon>Pyraloidea</taxon>
        <taxon>Pyralidae</taxon>
        <taxon>Galleriinae</taxon>
        <taxon>Galleria</taxon>
    </lineage>
</organism>
<comment type="catalytic activity">
    <reaction evidence="11">
        <text>N-terminal L-seryl-[histone H4] + acetyl-CoA = N-terminal N(alpha)-acetyl-L-seryl-[histone H4] + CoA + H(+)</text>
        <dbReference type="Rhea" id="RHEA:50596"/>
        <dbReference type="Rhea" id="RHEA-COMP:12740"/>
        <dbReference type="Rhea" id="RHEA-COMP:12743"/>
        <dbReference type="ChEBI" id="CHEBI:15378"/>
        <dbReference type="ChEBI" id="CHEBI:57287"/>
        <dbReference type="ChEBI" id="CHEBI:57288"/>
        <dbReference type="ChEBI" id="CHEBI:64738"/>
        <dbReference type="ChEBI" id="CHEBI:83690"/>
        <dbReference type="EC" id="2.3.1.257"/>
    </reaction>
</comment>
<evidence type="ECO:0000256" key="12">
    <source>
        <dbReference type="SAM" id="MobiDB-lite"/>
    </source>
</evidence>
<dbReference type="OrthoDB" id="424551at2759"/>
<evidence type="ECO:0000256" key="4">
    <source>
        <dbReference type="ARBA" id="ARBA00012950"/>
    </source>
</evidence>
<protein>
    <recommendedName>
        <fullName evidence="5">N-alpha-acetyltransferase 40</fullName>
        <ecNumber evidence="4">2.3.1.257</ecNumber>
    </recommendedName>
</protein>
<dbReference type="GO" id="GO:1990189">
    <property type="term" value="F:protein N-terminal-serine acetyltransferase activity"/>
    <property type="evidence" value="ECO:0007669"/>
    <property type="project" value="UniProtKB-EC"/>
</dbReference>
<dbReference type="EC" id="2.3.1.257" evidence="4"/>
<evidence type="ECO:0000256" key="2">
    <source>
        <dbReference type="ARBA" id="ARBA00004496"/>
    </source>
</evidence>
<evidence type="ECO:0000256" key="6">
    <source>
        <dbReference type="ARBA" id="ARBA00022490"/>
    </source>
</evidence>
<dbReference type="GO" id="GO:0043998">
    <property type="term" value="F:histone H2A acetyltransferase activity"/>
    <property type="evidence" value="ECO:0007669"/>
    <property type="project" value="InterPro"/>
</dbReference>
<dbReference type="Pfam" id="PF00583">
    <property type="entry name" value="Acetyltransf_1"/>
    <property type="match status" value="1"/>
</dbReference>
<dbReference type="InterPro" id="IPR016181">
    <property type="entry name" value="Acyl_CoA_acyltransferase"/>
</dbReference>
<dbReference type="GeneID" id="113519796"/>
<keyword evidence="8" id="KW-0539">Nucleus</keyword>
<evidence type="ECO:0000256" key="3">
    <source>
        <dbReference type="ARBA" id="ARBA00008870"/>
    </source>
</evidence>
<dbReference type="PROSITE" id="PS51186">
    <property type="entry name" value="GNAT"/>
    <property type="match status" value="1"/>
</dbReference>
<evidence type="ECO:0000256" key="10">
    <source>
        <dbReference type="ARBA" id="ARBA00047821"/>
    </source>
</evidence>
<evidence type="ECO:0000256" key="1">
    <source>
        <dbReference type="ARBA" id="ARBA00004123"/>
    </source>
</evidence>
<dbReference type="KEGG" id="gmw:113519796"/>
<name>A0A6J1WXA4_GALME</name>
<dbReference type="GO" id="GO:0010485">
    <property type="term" value="F:histone H4 acetyltransferase activity"/>
    <property type="evidence" value="ECO:0007669"/>
    <property type="project" value="InterPro"/>
</dbReference>
<comment type="similarity">
    <text evidence="3">Belongs to the acetyltransferase family. NAA40 subfamily.</text>
</comment>
<evidence type="ECO:0000259" key="13">
    <source>
        <dbReference type="PROSITE" id="PS51186"/>
    </source>
</evidence>
<accession>A0A6J1WXA4</accession>
<dbReference type="GO" id="GO:0005634">
    <property type="term" value="C:nucleus"/>
    <property type="evidence" value="ECO:0007669"/>
    <property type="project" value="UniProtKB-SubCell"/>
</dbReference>
<comment type="catalytic activity">
    <reaction evidence="10">
        <text>N-terminal L-seryl-[histone H2A] + acetyl-CoA = N-terminal N(alpha)-acetyl-L-seryl-[histone H2A] + CoA + H(+)</text>
        <dbReference type="Rhea" id="RHEA:50600"/>
        <dbReference type="Rhea" id="RHEA-COMP:12742"/>
        <dbReference type="Rhea" id="RHEA-COMP:12744"/>
        <dbReference type="ChEBI" id="CHEBI:15378"/>
        <dbReference type="ChEBI" id="CHEBI:57287"/>
        <dbReference type="ChEBI" id="CHEBI:57288"/>
        <dbReference type="ChEBI" id="CHEBI:64738"/>
        <dbReference type="ChEBI" id="CHEBI:83690"/>
        <dbReference type="EC" id="2.3.1.257"/>
    </reaction>
</comment>
<keyword evidence="6" id="KW-0963">Cytoplasm</keyword>
<feature type="region of interest" description="Disordered" evidence="12">
    <location>
        <begin position="218"/>
        <end position="250"/>
    </location>
</feature>
<dbReference type="CDD" id="cd04301">
    <property type="entry name" value="NAT_SF"/>
    <property type="match status" value="1"/>
</dbReference>
<dbReference type="Proteomes" id="UP001652740">
    <property type="component" value="Unplaced"/>
</dbReference>
<dbReference type="InterPro" id="IPR039949">
    <property type="entry name" value="NAA40"/>
</dbReference>
<evidence type="ECO:0000256" key="8">
    <source>
        <dbReference type="ARBA" id="ARBA00023242"/>
    </source>
</evidence>
<dbReference type="PANTHER" id="PTHR20531">
    <property type="entry name" value="N-ALPHA-ACETYLTRANSFERASE 40"/>
    <property type="match status" value="1"/>
</dbReference>
<keyword evidence="14" id="KW-1185">Reference proteome</keyword>
<keyword evidence="9" id="KW-0012">Acyltransferase</keyword>
<proteinExistence type="inferred from homology"/>
<dbReference type="Gene3D" id="3.40.630.30">
    <property type="match status" value="1"/>
</dbReference>
<dbReference type="RefSeq" id="XP_026760808.1">
    <property type="nucleotide sequence ID" value="XM_026905007.3"/>
</dbReference>
<evidence type="ECO:0000256" key="9">
    <source>
        <dbReference type="ARBA" id="ARBA00023315"/>
    </source>
</evidence>
<dbReference type="FunCoup" id="A0A6J1WXA4">
    <property type="interactions" value="1814"/>
</dbReference>